<evidence type="ECO:0000313" key="1">
    <source>
        <dbReference type="EMBL" id="SDE48570.1"/>
    </source>
</evidence>
<proteinExistence type="predicted"/>
<dbReference type="EMBL" id="FNAS01000010">
    <property type="protein sequence ID" value="SDE48570.1"/>
    <property type="molecule type" value="Genomic_DNA"/>
</dbReference>
<protein>
    <submittedName>
        <fullName evidence="1">Uncharacterized protein</fullName>
    </submittedName>
</protein>
<sequence length="78" mass="9177">MYIDEYEIILLYIEKGESTELVRGYLENRRKEKLNKILSANILSVSANPFCTIKRHTEIETDRQIALDLFNFLKLLQG</sequence>
<dbReference type="Proteomes" id="UP000198517">
    <property type="component" value="Unassembled WGS sequence"/>
</dbReference>
<dbReference type="AlphaFoldDB" id="A0A1G7DC71"/>
<evidence type="ECO:0000313" key="2">
    <source>
        <dbReference type="Proteomes" id="UP000198517"/>
    </source>
</evidence>
<gene>
    <name evidence="1" type="ORF">SAMN05421544_11069</name>
</gene>
<dbReference type="RefSeq" id="WP_092736813.1">
    <property type="nucleotide sequence ID" value="NZ_FNAS01000010.1"/>
</dbReference>
<organism evidence="1 2">
    <name type="scientific">Riemerella columbipharyngis</name>
    <dbReference type="NCBI Taxonomy" id="1071918"/>
    <lineage>
        <taxon>Bacteria</taxon>
        <taxon>Pseudomonadati</taxon>
        <taxon>Bacteroidota</taxon>
        <taxon>Flavobacteriia</taxon>
        <taxon>Flavobacteriales</taxon>
        <taxon>Weeksellaceae</taxon>
        <taxon>Riemerella</taxon>
    </lineage>
</organism>
<keyword evidence="2" id="KW-1185">Reference proteome</keyword>
<reference evidence="1 2" key="1">
    <citation type="submission" date="2016-10" db="EMBL/GenBank/DDBJ databases">
        <authorList>
            <person name="de Groot N.N."/>
        </authorList>
    </citation>
    <scope>NUCLEOTIDE SEQUENCE [LARGE SCALE GENOMIC DNA]</scope>
    <source>
        <strain evidence="1 2">DSM 24015</strain>
    </source>
</reference>
<accession>A0A1G7DC71</accession>
<name>A0A1G7DC71_9FLAO</name>